<feature type="region of interest" description="Disordered" evidence="1">
    <location>
        <begin position="42"/>
        <end position="63"/>
    </location>
</feature>
<evidence type="ECO:0000313" key="3">
    <source>
        <dbReference type="Proteomes" id="UP000617340"/>
    </source>
</evidence>
<name>A0A834MWZ2_VESGE</name>
<reference evidence="2" key="1">
    <citation type="journal article" date="2020" name="G3 (Bethesda)">
        <title>High-Quality Assemblies for Three Invasive Social Wasps from the &lt;i&gt;Vespula&lt;/i&gt; Genus.</title>
        <authorList>
            <person name="Harrop T.W.R."/>
            <person name="Guhlin J."/>
            <person name="McLaughlin G.M."/>
            <person name="Permina E."/>
            <person name="Stockwell P."/>
            <person name="Gilligan J."/>
            <person name="Le Lec M.F."/>
            <person name="Gruber M.A.M."/>
            <person name="Quinn O."/>
            <person name="Lovegrove M."/>
            <person name="Duncan E.J."/>
            <person name="Remnant E.J."/>
            <person name="Van Eeckhoven J."/>
            <person name="Graham B."/>
            <person name="Knapp R.A."/>
            <person name="Langford K.W."/>
            <person name="Kronenberg Z."/>
            <person name="Press M.O."/>
            <person name="Eacker S.M."/>
            <person name="Wilson-Rankin E.E."/>
            <person name="Purcell J."/>
            <person name="Lester P.J."/>
            <person name="Dearden P.K."/>
        </authorList>
    </citation>
    <scope>NUCLEOTIDE SEQUENCE</scope>
    <source>
        <strain evidence="2">Linc-1</strain>
    </source>
</reference>
<proteinExistence type="predicted"/>
<comment type="caution">
    <text evidence="2">The sequence shown here is derived from an EMBL/GenBank/DDBJ whole genome shotgun (WGS) entry which is preliminary data.</text>
</comment>
<feature type="region of interest" description="Disordered" evidence="1">
    <location>
        <begin position="95"/>
        <end position="156"/>
    </location>
</feature>
<feature type="region of interest" description="Disordered" evidence="1">
    <location>
        <begin position="1"/>
        <end position="30"/>
    </location>
</feature>
<dbReference type="AlphaFoldDB" id="A0A834MWZ2"/>
<dbReference type="Proteomes" id="UP000617340">
    <property type="component" value="Unassembled WGS sequence"/>
</dbReference>
<sequence>MSSPRFSKSQFSARSEKVQTSQGPMVPLEKFTSELVKNPIFTSSSKRKEGIRKKKKEEEVEQESLFLSAMLRKRETCSRVSSNFPFSFLPPSLPPSSLDSPMEEGRRRTVSNSRTRTYLAPSRDRDSLLRPPSRSASYANPSSWVGHMPSETPSKMSTIDKRAAKIKISWIHSLLSEHDRIRRMLSNVLTYINSSRRMLQRDSKGLETPNVDRVPIKTE</sequence>
<accession>A0A834MWZ2</accession>
<dbReference type="EMBL" id="JACSDZ010000013">
    <property type="protein sequence ID" value="KAF7388365.1"/>
    <property type="molecule type" value="Genomic_DNA"/>
</dbReference>
<gene>
    <name evidence="2" type="ORF">HZH68_012307</name>
</gene>
<organism evidence="2 3">
    <name type="scientific">Vespula germanica</name>
    <name type="common">German yellow jacket</name>
    <name type="synonym">Paravespula germanica</name>
    <dbReference type="NCBI Taxonomy" id="30212"/>
    <lineage>
        <taxon>Eukaryota</taxon>
        <taxon>Metazoa</taxon>
        <taxon>Ecdysozoa</taxon>
        <taxon>Arthropoda</taxon>
        <taxon>Hexapoda</taxon>
        <taxon>Insecta</taxon>
        <taxon>Pterygota</taxon>
        <taxon>Neoptera</taxon>
        <taxon>Endopterygota</taxon>
        <taxon>Hymenoptera</taxon>
        <taxon>Apocrita</taxon>
        <taxon>Aculeata</taxon>
        <taxon>Vespoidea</taxon>
        <taxon>Vespidae</taxon>
        <taxon>Vespinae</taxon>
        <taxon>Vespula</taxon>
    </lineage>
</organism>
<keyword evidence="3" id="KW-1185">Reference proteome</keyword>
<evidence type="ECO:0000313" key="2">
    <source>
        <dbReference type="EMBL" id="KAF7388365.1"/>
    </source>
</evidence>
<protein>
    <submittedName>
        <fullName evidence="2">Uncharacterized protein</fullName>
    </submittedName>
</protein>
<feature type="compositionally biased region" description="Polar residues" evidence="1">
    <location>
        <begin position="1"/>
        <end position="23"/>
    </location>
</feature>
<feature type="compositionally biased region" description="Polar residues" evidence="1">
    <location>
        <begin position="134"/>
        <end position="143"/>
    </location>
</feature>
<evidence type="ECO:0000256" key="1">
    <source>
        <dbReference type="SAM" id="MobiDB-lite"/>
    </source>
</evidence>